<accession>A0A4S8JBS5</accession>
<dbReference type="AlphaFoldDB" id="A0A4S8JBS5"/>
<dbReference type="EMBL" id="PYDT01000006">
    <property type="protein sequence ID" value="THU59213.1"/>
    <property type="molecule type" value="Genomic_DNA"/>
</dbReference>
<sequence length="62" mass="7066">MGLLAFDRPSTCCAEHEQTHKTRTYMSIASNILFQSLFVTERRSKLPQSDERAYSVLAVDSQ</sequence>
<reference evidence="1 2" key="1">
    <citation type="journal article" date="2019" name="Nat. Plants">
        <title>Genome sequencing of Musa balbisiana reveals subgenome evolution and function divergence in polyploid bananas.</title>
        <authorList>
            <person name="Yao X."/>
        </authorList>
    </citation>
    <scope>NUCLEOTIDE SEQUENCE [LARGE SCALE GENOMIC DNA]</scope>
    <source>
        <strain evidence="2">cv. DH-PKW</strain>
        <tissue evidence="1">Leaves</tissue>
    </source>
</reference>
<proteinExistence type="predicted"/>
<evidence type="ECO:0000313" key="2">
    <source>
        <dbReference type="Proteomes" id="UP000317650"/>
    </source>
</evidence>
<dbReference type="Proteomes" id="UP000317650">
    <property type="component" value="Chromosome 3"/>
</dbReference>
<gene>
    <name evidence="1" type="ORF">C4D60_Mb03t22600</name>
</gene>
<keyword evidence="2" id="KW-1185">Reference proteome</keyword>
<protein>
    <submittedName>
        <fullName evidence="1">Uncharacterized protein</fullName>
    </submittedName>
</protein>
<comment type="caution">
    <text evidence="1">The sequence shown here is derived from an EMBL/GenBank/DDBJ whole genome shotgun (WGS) entry which is preliminary data.</text>
</comment>
<evidence type="ECO:0000313" key="1">
    <source>
        <dbReference type="EMBL" id="THU59213.1"/>
    </source>
</evidence>
<name>A0A4S8JBS5_MUSBA</name>
<organism evidence="1 2">
    <name type="scientific">Musa balbisiana</name>
    <name type="common">Banana</name>
    <dbReference type="NCBI Taxonomy" id="52838"/>
    <lineage>
        <taxon>Eukaryota</taxon>
        <taxon>Viridiplantae</taxon>
        <taxon>Streptophyta</taxon>
        <taxon>Embryophyta</taxon>
        <taxon>Tracheophyta</taxon>
        <taxon>Spermatophyta</taxon>
        <taxon>Magnoliopsida</taxon>
        <taxon>Liliopsida</taxon>
        <taxon>Zingiberales</taxon>
        <taxon>Musaceae</taxon>
        <taxon>Musa</taxon>
    </lineage>
</organism>